<organism evidence="3">
    <name type="scientific">Caenorhabditis brenneri</name>
    <name type="common">Nematode worm</name>
    <dbReference type="NCBI Taxonomy" id="135651"/>
    <lineage>
        <taxon>Eukaryota</taxon>
        <taxon>Metazoa</taxon>
        <taxon>Ecdysozoa</taxon>
        <taxon>Nematoda</taxon>
        <taxon>Chromadorea</taxon>
        <taxon>Rhabditida</taxon>
        <taxon>Rhabditina</taxon>
        <taxon>Rhabditomorpha</taxon>
        <taxon>Rhabditoidea</taxon>
        <taxon>Rhabditidae</taxon>
        <taxon>Peloderinae</taxon>
        <taxon>Caenorhabditis</taxon>
    </lineage>
</organism>
<dbReference type="Proteomes" id="UP000008068">
    <property type="component" value="Unassembled WGS sequence"/>
</dbReference>
<accession>G0M776</accession>
<dbReference type="EMBL" id="GL379786">
    <property type="protein sequence ID" value="EGT30508.1"/>
    <property type="molecule type" value="Genomic_DNA"/>
</dbReference>
<sequence length="147" mass="16302">MLTPFVFLLVVFGASPFVFNPDFNKGFIKPGKGFDGIAAQSAFRHKRAAQLSSMKGLDVSEEPGKEILEDEWLAMELPSPSEDAAIMEKRLYINRDGFRPAKRSMAIGRAGMRPGKRAFGSMSAGGRRMGWFADNAPTLDRFANFYD</sequence>
<feature type="signal peptide" evidence="1">
    <location>
        <begin position="1"/>
        <end position="16"/>
    </location>
</feature>
<dbReference type="eggNOG" id="ENOG502TDB2">
    <property type="taxonomic scope" value="Eukaryota"/>
</dbReference>
<keyword evidence="1" id="KW-0732">Signal</keyword>
<dbReference type="HOGENOM" id="CLU_1769682_0_0_1"/>
<dbReference type="OrthoDB" id="5876024at2759"/>
<dbReference type="InParanoid" id="G0M776"/>
<reference evidence="3" key="1">
    <citation type="submission" date="2011-07" db="EMBL/GenBank/DDBJ databases">
        <authorList>
            <consortium name="Caenorhabditis brenneri Sequencing and Analysis Consortium"/>
            <person name="Wilson R.K."/>
        </authorList>
    </citation>
    <scope>NUCLEOTIDE SEQUENCE [LARGE SCALE GENOMIC DNA]</scope>
    <source>
        <strain evidence="3">PB2801</strain>
    </source>
</reference>
<evidence type="ECO:0000313" key="2">
    <source>
        <dbReference type="EMBL" id="EGT30508.1"/>
    </source>
</evidence>
<keyword evidence="3" id="KW-1185">Reference proteome</keyword>
<proteinExistence type="predicted"/>
<protein>
    <submittedName>
        <fullName evidence="2">CBN-NLP-23 protein</fullName>
    </submittedName>
</protein>
<feature type="chain" id="PRO_5003402801" evidence="1">
    <location>
        <begin position="17"/>
        <end position="147"/>
    </location>
</feature>
<evidence type="ECO:0000313" key="3">
    <source>
        <dbReference type="Proteomes" id="UP000008068"/>
    </source>
</evidence>
<gene>
    <name evidence="2" type="primary">Cbn-nlp-23</name>
    <name evidence="2" type="ORF">CAEBREN_09386</name>
</gene>
<evidence type="ECO:0000256" key="1">
    <source>
        <dbReference type="SAM" id="SignalP"/>
    </source>
</evidence>
<dbReference type="STRING" id="135651.G0M776"/>
<dbReference type="AlphaFoldDB" id="G0M776"/>
<name>G0M776_CAEBE</name>